<name>A0A1J9Q3V5_9EURO</name>
<dbReference type="OrthoDB" id="4357294at2759"/>
<dbReference type="STRING" id="1658174.A0A1J9Q3V5"/>
<keyword evidence="3" id="KW-1185">Reference proteome</keyword>
<dbReference type="EMBL" id="LGTZ01003300">
    <property type="protein sequence ID" value="OJD09853.1"/>
    <property type="molecule type" value="Genomic_DNA"/>
</dbReference>
<dbReference type="VEuPathDB" id="FungiDB:ACJ73_10053"/>
<proteinExistence type="predicted"/>
<organism evidence="2 3">
    <name type="scientific">Blastomyces percursus</name>
    <dbReference type="NCBI Taxonomy" id="1658174"/>
    <lineage>
        <taxon>Eukaryota</taxon>
        <taxon>Fungi</taxon>
        <taxon>Dikarya</taxon>
        <taxon>Ascomycota</taxon>
        <taxon>Pezizomycotina</taxon>
        <taxon>Eurotiomycetes</taxon>
        <taxon>Eurotiomycetidae</taxon>
        <taxon>Onygenales</taxon>
        <taxon>Ajellomycetaceae</taxon>
        <taxon>Blastomyces</taxon>
    </lineage>
</organism>
<feature type="non-terminal residue" evidence="2">
    <location>
        <position position="119"/>
    </location>
</feature>
<protein>
    <submittedName>
        <fullName evidence="2">Uncharacterized protein</fullName>
    </submittedName>
</protein>
<evidence type="ECO:0000313" key="2">
    <source>
        <dbReference type="EMBL" id="OJD09853.1"/>
    </source>
</evidence>
<reference evidence="2 3" key="1">
    <citation type="submission" date="2015-08" db="EMBL/GenBank/DDBJ databases">
        <title>Emmonsia species relationships and genome sequence.</title>
        <authorList>
            <person name="Cuomo C.A."/>
            <person name="Schwartz I.S."/>
            <person name="Kenyon C."/>
            <person name="De Hoog G.S."/>
            <person name="Govender N.P."/>
            <person name="Botha A."/>
            <person name="Moreno L."/>
            <person name="De Vries M."/>
            <person name="Munoz J.F."/>
            <person name="Stielow J.B."/>
        </authorList>
    </citation>
    <scope>NUCLEOTIDE SEQUENCE [LARGE SCALE GENOMIC DNA]</scope>
    <source>
        <strain evidence="2 3">EI222</strain>
    </source>
</reference>
<evidence type="ECO:0000256" key="1">
    <source>
        <dbReference type="SAM" id="MobiDB-lite"/>
    </source>
</evidence>
<gene>
    <name evidence="2" type="ORF">ACJ73_10053</name>
</gene>
<sequence>MSRATGAKEGSPATLAHAGRQAKENAVRRFEEYWARNAPTRYNELEIPLQGARAEQKLPRFTLGKLYAARTGHGDFKSYHDRFNHEDAEVHCRCGAAKAPEHFYYCRLARRAATARRRP</sequence>
<dbReference type="Proteomes" id="UP000242791">
    <property type="component" value="Unassembled WGS sequence"/>
</dbReference>
<dbReference type="AlphaFoldDB" id="A0A1J9Q3V5"/>
<comment type="caution">
    <text evidence="2">The sequence shown here is derived from an EMBL/GenBank/DDBJ whole genome shotgun (WGS) entry which is preliminary data.</text>
</comment>
<accession>A0A1J9Q3V5</accession>
<feature type="region of interest" description="Disordered" evidence="1">
    <location>
        <begin position="1"/>
        <end position="22"/>
    </location>
</feature>
<evidence type="ECO:0000313" key="3">
    <source>
        <dbReference type="Proteomes" id="UP000242791"/>
    </source>
</evidence>